<keyword evidence="6" id="KW-0520">NAD</keyword>
<dbReference type="PANTHER" id="PTHR21363:SF0">
    <property type="entry name" value="PREPHENATE DEHYDROGENASE [NADP(+)]"/>
    <property type="match status" value="1"/>
</dbReference>
<dbReference type="PROSITE" id="PS51171">
    <property type="entry name" value="PREPHENATE_DEHYDR_3"/>
    <property type="match status" value="1"/>
</dbReference>
<protein>
    <recommendedName>
        <fullName evidence="3">Prephenate dehydrogenase</fullName>
        <ecNumber evidence="2">1.3.1.12</ecNumber>
    </recommendedName>
</protein>
<dbReference type="GO" id="GO:0070403">
    <property type="term" value="F:NAD+ binding"/>
    <property type="evidence" value="ECO:0007669"/>
    <property type="project" value="TreeGrafter"/>
</dbReference>
<dbReference type="SUPFAM" id="SSF51735">
    <property type="entry name" value="NAD(P)-binding Rossmann-fold domains"/>
    <property type="match status" value="1"/>
</dbReference>
<dbReference type="InterPro" id="IPR001086">
    <property type="entry name" value="Preph_deHydtase"/>
</dbReference>
<organism evidence="12 13">
    <name type="scientific">Desulfofustis glycolicus DSM 9705</name>
    <dbReference type="NCBI Taxonomy" id="1121409"/>
    <lineage>
        <taxon>Bacteria</taxon>
        <taxon>Pseudomonadati</taxon>
        <taxon>Thermodesulfobacteriota</taxon>
        <taxon>Desulfobulbia</taxon>
        <taxon>Desulfobulbales</taxon>
        <taxon>Desulfocapsaceae</taxon>
        <taxon>Desulfofustis</taxon>
    </lineage>
</organism>
<dbReference type="Gene3D" id="3.30.70.260">
    <property type="match status" value="1"/>
</dbReference>
<reference evidence="12 13" key="1">
    <citation type="submission" date="2016-11" db="EMBL/GenBank/DDBJ databases">
        <authorList>
            <person name="Jaros S."/>
            <person name="Januszkiewicz K."/>
            <person name="Wedrychowicz H."/>
        </authorList>
    </citation>
    <scope>NUCLEOTIDE SEQUENCE [LARGE SCALE GENOMIC DNA]</scope>
    <source>
        <strain evidence="12 13">DSM 9705</strain>
    </source>
</reference>
<evidence type="ECO:0000259" key="9">
    <source>
        <dbReference type="PROSITE" id="PS51171"/>
    </source>
</evidence>
<evidence type="ECO:0000256" key="1">
    <source>
        <dbReference type="ARBA" id="ARBA00005067"/>
    </source>
</evidence>
<dbReference type="PANTHER" id="PTHR21363">
    <property type="entry name" value="PREPHENATE DEHYDROGENASE"/>
    <property type="match status" value="1"/>
</dbReference>
<keyword evidence="13" id="KW-1185">Reference proteome</keyword>
<dbReference type="GO" id="GO:0009094">
    <property type="term" value="P:L-phenylalanine biosynthetic process"/>
    <property type="evidence" value="ECO:0007669"/>
    <property type="project" value="UniProtKB-UniPathway"/>
</dbReference>
<evidence type="ECO:0000313" key="12">
    <source>
        <dbReference type="EMBL" id="SHH59458.1"/>
    </source>
</evidence>
<dbReference type="AlphaFoldDB" id="A0A1M5U966"/>
<dbReference type="STRING" id="1121409.SAMN02745124_01078"/>
<dbReference type="Pfam" id="PF20463">
    <property type="entry name" value="PDH_C"/>
    <property type="match status" value="1"/>
</dbReference>
<evidence type="ECO:0000256" key="6">
    <source>
        <dbReference type="ARBA" id="ARBA00023027"/>
    </source>
</evidence>
<dbReference type="Gene3D" id="3.40.50.720">
    <property type="entry name" value="NAD(P)-binding Rossmann-like Domain"/>
    <property type="match status" value="1"/>
</dbReference>
<dbReference type="UniPathway" id="UPA00122">
    <property type="reaction ID" value="UER00961"/>
</dbReference>
<dbReference type="RefSeq" id="WP_073374087.1">
    <property type="nucleotide sequence ID" value="NZ_FQXS01000004.1"/>
</dbReference>
<dbReference type="InterPro" id="IPR002912">
    <property type="entry name" value="ACT_dom"/>
</dbReference>
<feature type="domain" description="ACT" evidence="11">
    <location>
        <begin position="193"/>
        <end position="271"/>
    </location>
</feature>
<feature type="domain" description="Prephenate dehydratase" evidence="9">
    <location>
        <begin position="3"/>
        <end position="180"/>
    </location>
</feature>
<dbReference type="EC" id="1.3.1.12" evidence="2"/>
<feature type="domain" description="Prephenate/arogenate dehydrogenase" evidence="10">
    <location>
        <begin position="283"/>
        <end position="548"/>
    </location>
</feature>
<evidence type="ECO:0000256" key="7">
    <source>
        <dbReference type="ARBA" id="ARBA00023141"/>
    </source>
</evidence>
<dbReference type="SUPFAM" id="SSF55021">
    <property type="entry name" value="ACT-like"/>
    <property type="match status" value="1"/>
</dbReference>
<evidence type="ECO:0000259" key="10">
    <source>
        <dbReference type="PROSITE" id="PS51176"/>
    </source>
</evidence>
<dbReference type="GO" id="GO:0008977">
    <property type="term" value="F:prephenate dehydrogenase (NAD+) activity"/>
    <property type="evidence" value="ECO:0007669"/>
    <property type="project" value="UniProtKB-EC"/>
</dbReference>
<comment type="catalytic activity">
    <reaction evidence="8">
        <text>prephenate + NAD(+) = 3-(4-hydroxyphenyl)pyruvate + CO2 + NADH</text>
        <dbReference type="Rhea" id="RHEA:13869"/>
        <dbReference type="ChEBI" id="CHEBI:16526"/>
        <dbReference type="ChEBI" id="CHEBI:29934"/>
        <dbReference type="ChEBI" id="CHEBI:36242"/>
        <dbReference type="ChEBI" id="CHEBI:57540"/>
        <dbReference type="ChEBI" id="CHEBI:57945"/>
        <dbReference type="EC" id="1.3.1.12"/>
    </reaction>
</comment>
<evidence type="ECO:0000313" key="13">
    <source>
        <dbReference type="Proteomes" id="UP000184139"/>
    </source>
</evidence>
<dbReference type="EMBL" id="FQXS01000004">
    <property type="protein sequence ID" value="SHH59458.1"/>
    <property type="molecule type" value="Genomic_DNA"/>
</dbReference>
<keyword evidence="5" id="KW-0560">Oxidoreductase</keyword>
<evidence type="ECO:0000256" key="2">
    <source>
        <dbReference type="ARBA" id="ARBA00012068"/>
    </source>
</evidence>
<evidence type="ECO:0000256" key="3">
    <source>
        <dbReference type="ARBA" id="ARBA00016891"/>
    </source>
</evidence>
<proteinExistence type="predicted"/>
<dbReference type="InterPro" id="IPR003099">
    <property type="entry name" value="Prephen_DH"/>
</dbReference>
<accession>A0A1M5U966</accession>
<dbReference type="PROSITE" id="PS51671">
    <property type="entry name" value="ACT"/>
    <property type="match status" value="1"/>
</dbReference>
<dbReference type="GO" id="GO:0004664">
    <property type="term" value="F:prephenate dehydratase activity"/>
    <property type="evidence" value="ECO:0007669"/>
    <property type="project" value="InterPro"/>
</dbReference>
<dbReference type="GO" id="GO:0004665">
    <property type="term" value="F:prephenate dehydrogenase (NADP+) activity"/>
    <property type="evidence" value="ECO:0007669"/>
    <property type="project" value="InterPro"/>
</dbReference>
<dbReference type="Gene3D" id="3.40.190.10">
    <property type="entry name" value="Periplasmic binding protein-like II"/>
    <property type="match status" value="2"/>
</dbReference>
<sequence length="564" mass="62764">MTVIATLGPQGSDGYQAARQYDPQATVLLYNHIPDLIAALSDGRADFAFVPVYNTREGEVREYFRVLEGLEQGHWIDNVVLPINVSLGGIRSDQRLDQVRTIIGRSTVFRQCEEFISQHMPDATLVSVRDLEAAALDMRDKCHEHQVLIDTEEVINRAGLSLIARELAPYNRTRFAVIGRYSAAQTGYDATAIMTRPLADRVGLLVDILNEFTRRGINILDLRSENDIKTQKLQIYLEVEGHQQSPMVEEALTYIENKVIQVKQSLKILGSFPRVDMRIKRIKTFGFIGSGAMTAWFAEKLRGEGYQTIVCGRTSTLRPEEMIERVDVVLICVPISVTAAMIRQYGGLLRDGQALILLAGESESPLQTALETTATGVEVMLVHNLWGPQAATMKDKNVAVVRTRKSGSLCSEFESFLYKYGAEIHLDSPEKHDTLMGVSQKLPTAISVALAMTLAEHRIDFSDIDTHSTLTSLYGVLSMARVHNQNPRTYAEIMATGGQGEKIVASFITHLQQIANLAQHSRIDQLCEIIAENKQAMPPFFLKNKMRQARAVDAVLSDIGFKGD</sequence>
<dbReference type="InterPro" id="IPR045865">
    <property type="entry name" value="ACT-like_dom_sf"/>
</dbReference>
<dbReference type="Proteomes" id="UP000184139">
    <property type="component" value="Unassembled WGS sequence"/>
</dbReference>
<dbReference type="OrthoDB" id="9802281at2"/>
<dbReference type="GO" id="GO:0006571">
    <property type="term" value="P:tyrosine biosynthetic process"/>
    <property type="evidence" value="ECO:0007669"/>
    <property type="project" value="UniProtKB-UniPathway"/>
</dbReference>
<evidence type="ECO:0000256" key="4">
    <source>
        <dbReference type="ARBA" id="ARBA00022498"/>
    </source>
</evidence>
<dbReference type="PROSITE" id="PS51176">
    <property type="entry name" value="PDH_ADH"/>
    <property type="match status" value="1"/>
</dbReference>
<dbReference type="SUPFAM" id="SSF53850">
    <property type="entry name" value="Periplasmic binding protein-like II"/>
    <property type="match status" value="1"/>
</dbReference>
<evidence type="ECO:0000256" key="8">
    <source>
        <dbReference type="ARBA" id="ARBA00049260"/>
    </source>
</evidence>
<dbReference type="Gene3D" id="1.10.3660.10">
    <property type="entry name" value="6-phosphogluconate dehydrogenase C-terminal like domain"/>
    <property type="match status" value="1"/>
</dbReference>
<keyword evidence="7" id="KW-0057">Aromatic amino acid biosynthesis</keyword>
<evidence type="ECO:0000256" key="5">
    <source>
        <dbReference type="ARBA" id="ARBA00023002"/>
    </source>
</evidence>
<dbReference type="InterPro" id="IPR008927">
    <property type="entry name" value="6-PGluconate_DH-like_C_sf"/>
</dbReference>
<evidence type="ECO:0000259" key="11">
    <source>
        <dbReference type="PROSITE" id="PS51671"/>
    </source>
</evidence>
<comment type="pathway">
    <text evidence="1">Amino-acid biosynthesis; L-tyrosine biosynthesis; (4-hydroxyphenyl)pyruvate from prephenate (NAD(+) route): step 1/1.</text>
</comment>
<dbReference type="UniPathway" id="UPA00121">
    <property type="reaction ID" value="UER00345"/>
</dbReference>
<dbReference type="InterPro" id="IPR036291">
    <property type="entry name" value="NAD(P)-bd_dom_sf"/>
</dbReference>
<keyword evidence="7" id="KW-0028">Amino-acid biosynthesis</keyword>
<dbReference type="SUPFAM" id="SSF48179">
    <property type="entry name" value="6-phosphogluconate dehydrogenase C-terminal domain-like"/>
    <property type="match status" value="1"/>
</dbReference>
<keyword evidence="4" id="KW-0827">Tyrosine biosynthesis</keyword>
<dbReference type="InterPro" id="IPR050812">
    <property type="entry name" value="Preph/Arog_dehydrog"/>
</dbReference>
<dbReference type="InterPro" id="IPR046825">
    <property type="entry name" value="PDH_C"/>
</dbReference>
<dbReference type="Pfam" id="PF00800">
    <property type="entry name" value="PDT"/>
    <property type="match status" value="1"/>
</dbReference>
<gene>
    <name evidence="12" type="ORF">SAMN02745124_01078</name>
</gene>
<name>A0A1M5U966_9BACT</name>